<dbReference type="Pfam" id="PF10672">
    <property type="entry name" value="Methyltrans_SAM"/>
    <property type="match status" value="1"/>
</dbReference>
<dbReference type="Pfam" id="PF02926">
    <property type="entry name" value="THUMP"/>
    <property type="match status" value="1"/>
</dbReference>
<dbReference type="CDD" id="cd11715">
    <property type="entry name" value="THUMP_AdoMetMT"/>
    <property type="match status" value="1"/>
</dbReference>
<dbReference type="InterPro" id="IPR002052">
    <property type="entry name" value="DNA_methylase_N6_adenine_CS"/>
</dbReference>
<dbReference type="CDD" id="cd02440">
    <property type="entry name" value="AdoMet_MTases"/>
    <property type="match status" value="1"/>
</dbReference>
<dbReference type="Pfam" id="PF01170">
    <property type="entry name" value="UPF0020"/>
    <property type="match status" value="1"/>
</dbReference>
<dbReference type="SUPFAM" id="SSF53335">
    <property type="entry name" value="S-adenosyl-L-methionine-dependent methyltransferases"/>
    <property type="match status" value="2"/>
</dbReference>
<evidence type="ECO:0000256" key="4">
    <source>
        <dbReference type="ARBA" id="ARBA00022679"/>
    </source>
</evidence>
<organism evidence="7">
    <name type="scientific">hydrothermal vent metagenome</name>
    <dbReference type="NCBI Taxonomy" id="652676"/>
    <lineage>
        <taxon>unclassified sequences</taxon>
        <taxon>metagenomes</taxon>
        <taxon>ecological metagenomes</taxon>
    </lineage>
</organism>
<dbReference type="GO" id="GO:0005737">
    <property type="term" value="C:cytoplasm"/>
    <property type="evidence" value="ECO:0007669"/>
    <property type="project" value="InterPro"/>
</dbReference>
<dbReference type="GO" id="GO:0003723">
    <property type="term" value="F:RNA binding"/>
    <property type="evidence" value="ECO:0007669"/>
    <property type="project" value="InterPro"/>
</dbReference>
<dbReference type="Gene3D" id="3.30.2130.30">
    <property type="match status" value="1"/>
</dbReference>
<evidence type="ECO:0000313" key="7">
    <source>
        <dbReference type="EMBL" id="VAW43781.1"/>
    </source>
</evidence>
<dbReference type="InterPro" id="IPR004114">
    <property type="entry name" value="THUMP_dom"/>
</dbReference>
<evidence type="ECO:0000256" key="1">
    <source>
        <dbReference type="ARBA" id="ARBA00022490"/>
    </source>
</evidence>
<dbReference type="InterPro" id="IPR029063">
    <property type="entry name" value="SAM-dependent_MTases_sf"/>
</dbReference>
<evidence type="ECO:0000256" key="2">
    <source>
        <dbReference type="ARBA" id="ARBA00022552"/>
    </source>
</evidence>
<dbReference type="GO" id="GO:0070043">
    <property type="term" value="F:rRNA (guanine-N7-)-methyltransferase activity"/>
    <property type="evidence" value="ECO:0007669"/>
    <property type="project" value="TreeGrafter"/>
</dbReference>
<keyword evidence="1" id="KW-0963">Cytoplasm</keyword>
<dbReference type="EC" id="2.1.1.264" evidence="7"/>
<keyword evidence="4 7" id="KW-0808">Transferase</keyword>
<dbReference type="InterPro" id="IPR000241">
    <property type="entry name" value="RlmKL-like_Mtase"/>
</dbReference>
<sequence>MIETTDDHLLDAFVSCPKHLELLLKDELLNLGASEAAEGLAGVHAKASAEVWLKAVMWSRLANRIYLKIGTADCANKKDLYKAIEAIQWSALCKEIPKTLSIKFNGVNKELKNTHFSSQVTKDAICDQMNEAYGFRPKVVKSDGHLSVYGRLKYKNLDIYQDITGHSLHQRGYRGTNTLAPLKENLAAAVLLRAGWPAAAANSHNLIDPMCGSGTLLTEGWLMACDIAPNLQIKSHALFSWHGFDSHLWTQMMIDAEQRSEVGMENFKGQVIGVDHHKDSIAQANQNLDNLPHNKRISFQYQTLDKFRIPPRNNLIVCNPPYGVRLQKNYLSSWVHLRDWLKTKVKDAKAAVLTPDEAKGWLLGYRGNNSYALLNGAIPIQLRLFDVVPSNQLDLPEGQLFALPAAAQMLANRLKKNKNQMNQWLESNQIEAYRLYDADLPEYAVAIDCYQNHVHIQEYKAPKTIDPKRAALHLNHVMLAVQSVVQPKLEKIHLKTRQIQKDNQQYNKFNEEEDRFVINEQGRKYLVDLEQYLDTGLFLDHRWLRNQVQSESKDKKVLNLFSYTGAISVAAAKGQAQSVISVDTSKTYTKWAEENFALNSLRSAKHGFIRGDVLSYLFRTSETFDLIIADPPTFSNSHSREADWEVQKDHQQLIDACMTLLSKTGTLYFSNNFKKFVLDIDIEEKYAVKNITKNSFDPDYKNSKIHHCFEIRPLSSSS</sequence>
<dbReference type="Gene3D" id="3.30.750.80">
    <property type="entry name" value="RNA methyltransferase domain (HRMD) like"/>
    <property type="match status" value="1"/>
</dbReference>
<reference evidence="7" key="1">
    <citation type="submission" date="2018-06" db="EMBL/GenBank/DDBJ databases">
        <authorList>
            <person name="Zhirakovskaya E."/>
        </authorList>
    </citation>
    <scope>NUCLEOTIDE SEQUENCE</scope>
</reference>
<dbReference type="InterPro" id="IPR019614">
    <property type="entry name" value="SAM-dep_methyl-trfase"/>
</dbReference>
<dbReference type="InterPro" id="IPR054170">
    <property type="entry name" value="RlmL_1st"/>
</dbReference>
<dbReference type="AlphaFoldDB" id="A0A3B0VLJ4"/>
<protein>
    <submittedName>
        <fullName evidence="7">23S rRNA (Guanine(2445)-N(2))-methyltransferase / 23S rRNA (Guanine(2069)-N(7))-methyltransferase</fullName>
        <ecNumber evidence="7">2.1.1.173</ecNumber>
        <ecNumber evidence="7">2.1.1.264</ecNumber>
    </submittedName>
</protein>
<keyword evidence="5" id="KW-0949">S-adenosyl-L-methionine</keyword>
<gene>
    <name evidence="7" type="ORF">MNBD_GAMMA02-1521</name>
</gene>
<dbReference type="PANTHER" id="PTHR47313">
    <property type="entry name" value="RIBOSOMAL RNA LARGE SUBUNIT METHYLTRANSFERASE K/L"/>
    <property type="match status" value="1"/>
</dbReference>
<dbReference type="PROSITE" id="PS51165">
    <property type="entry name" value="THUMP"/>
    <property type="match status" value="1"/>
</dbReference>
<evidence type="ECO:0000256" key="5">
    <source>
        <dbReference type="ARBA" id="ARBA00022691"/>
    </source>
</evidence>
<dbReference type="Pfam" id="PF22020">
    <property type="entry name" value="RlmL_1st"/>
    <property type="match status" value="1"/>
</dbReference>
<dbReference type="Gene3D" id="3.40.50.150">
    <property type="entry name" value="Vaccinia Virus protein VP39"/>
    <property type="match status" value="2"/>
</dbReference>
<evidence type="ECO:0000256" key="3">
    <source>
        <dbReference type="ARBA" id="ARBA00022603"/>
    </source>
</evidence>
<dbReference type="SMART" id="SM00981">
    <property type="entry name" value="THUMP"/>
    <property type="match status" value="1"/>
</dbReference>
<dbReference type="PIRSF" id="PIRSF037618">
    <property type="entry name" value="RNA_Mtase_bacteria_prd"/>
    <property type="match status" value="1"/>
</dbReference>
<dbReference type="EC" id="2.1.1.173" evidence="7"/>
<dbReference type="GO" id="GO:0052915">
    <property type="term" value="F:23S rRNA (guanine(2445)-N(2))-methyltransferase activity"/>
    <property type="evidence" value="ECO:0007669"/>
    <property type="project" value="UniProtKB-EC"/>
</dbReference>
<accession>A0A3B0VLJ4</accession>
<keyword evidence="3 7" id="KW-0489">Methyltransferase</keyword>
<evidence type="ECO:0000259" key="6">
    <source>
        <dbReference type="PROSITE" id="PS51165"/>
    </source>
</evidence>
<dbReference type="PROSITE" id="PS00092">
    <property type="entry name" value="N6_MTASE"/>
    <property type="match status" value="1"/>
</dbReference>
<feature type="domain" description="THUMP" evidence="6">
    <location>
        <begin position="51"/>
        <end position="163"/>
    </location>
</feature>
<dbReference type="NCBIfam" id="NF008748">
    <property type="entry name" value="PRK11783.1"/>
    <property type="match status" value="1"/>
</dbReference>
<dbReference type="EMBL" id="UOFA01000032">
    <property type="protein sequence ID" value="VAW43781.1"/>
    <property type="molecule type" value="Genomic_DNA"/>
</dbReference>
<dbReference type="PANTHER" id="PTHR47313:SF1">
    <property type="entry name" value="RIBOSOMAL RNA LARGE SUBUNIT METHYLTRANSFERASE K_L"/>
    <property type="match status" value="1"/>
</dbReference>
<proteinExistence type="predicted"/>
<keyword evidence="2" id="KW-0698">rRNA processing</keyword>
<dbReference type="InterPro" id="IPR017244">
    <property type="entry name" value="23SrRNA_methyltr_KL"/>
</dbReference>
<name>A0A3B0VLJ4_9ZZZZ</name>